<gene>
    <name evidence="2" type="ORF">B0A48_11419</name>
</gene>
<protein>
    <submittedName>
        <fullName evidence="2">Uncharacterized protein</fullName>
    </submittedName>
</protein>
<dbReference type="AlphaFoldDB" id="A0A1V8SVT8"/>
<dbReference type="InParanoid" id="A0A1V8SVT8"/>
<feature type="region of interest" description="Disordered" evidence="1">
    <location>
        <begin position="1"/>
        <end position="239"/>
    </location>
</feature>
<evidence type="ECO:0000256" key="1">
    <source>
        <dbReference type="SAM" id="MobiDB-lite"/>
    </source>
</evidence>
<comment type="caution">
    <text evidence="2">The sequence shown here is derived from an EMBL/GenBank/DDBJ whole genome shotgun (WGS) entry which is preliminary data.</text>
</comment>
<feature type="compositionally biased region" description="Polar residues" evidence="1">
    <location>
        <begin position="75"/>
        <end position="85"/>
    </location>
</feature>
<feature type="compositionally biased region" description="Polar residues" evidence="1">
    <location>
        <begin position="10"/>
        <end position="27"/>
    </location>
</feature>
<feature type="compositionally biased region" description="Pro residues" evidence="1">
    <location>
        <begin position="86"/>
        <end position="99"/>
    </location>
</feature>
<feature type="compositionally biased region" description="Polar residues" evidence="1">
    <location>
        <begin position="118"/>
        <end position="143"/>
    </location>
</feature>
<accession>A0A1V8SVT8</accession>
<feature type="compositionally biased region" description="Polar residues" evidence="1">
    <location>
        <begin position="172"/>
        <end position="189"/>
    </location>
</feature>
<keyword evidence="3" id="KW-1185">Reference proteome</keyword>
<dbReference type="OrthoDB" id="5385910at2759"/>
<evidence type="ECO:0000313" key="3">
    <source>
        <dbReference type="Proteomes" id="UP000192596"/>
    </source>
</evidence>
<name>A0A1V8SVT8_9PEZI</name>
<dbReference type="STRING" id="1507870.A0A1V8SVT8"/>
<evidence type="ECO:0000313" key="2">
    <source>
        <dbReference type="EMBL" id="OQO03164.1"/>
    </source>
</evidence>
<feature type="compositionally biased region" description="Low complexity" evidence="1">
    <location>
        <begin position="33"/>
        <end position="56"/>
    </location>
</feature>
<feature type="compositionally biased region" description="Pro residues" evidence="1">
    <location>
        <begin position="57"/>
        <end position="74"/>
    </location>
</feature>
<dbReference type="EMBL" id="NAJO01000025">
    <property type="protein sequence ID" value="OQO03164.1"/>
    <property type="molecule type" value="Genomic_DNA"/>
</dbReference>
<proteinExistence type="predicted"/>
<sequence>MPPIKLNIDQPITPSKASAITPQTATEEQTRTTPANAIANTTAAPSNASAYSAAQPGAPPVPGPTPFVSRPPPQASRTTQPTSNDNPPPPQPGAVPIPPSSTTSSAPPPPSTSAFSPENAQSTPFTRHLNQMHTFPSPSQNQAPTHSTSTLPPSTPAKQGPTILNLGPVNPVLTSTGSSGPPGYTQNAYAQDLSPAQRASLDAQHQEERRGSWVGAIGGLGGAGGGGSGGGEGSAQESVASAWGAVKGWAGAVGEKAAEVEGEVWRRINGPGK</sequence>
<dbReference type="Proteomes" id="UP000192596">
    <property type="component" value="Unassembled WGS sequence"/>
</dbReference>
<organism evidence="2 3">
    <name type="scientific">Cryoendolithus antarcticus</name>
    <dbReference type="NCBI Taxonomy" id="1507870"/>
    <lineage>
        <taxon>Eukaryota</taxon>
        <taxon>Fungi</taxon>
        <taxon>Dikarya</taxon>
        <taxon>Ascomycota</taxon>
        <taxon>Pezizomycotina</taxon>
        <taxon>Dothideomycetes</taxon>
        <taxon>Dothideomycetidae</taxon>
        <taxon>Cladosporiales</taxon>
        <taxon>Cladosporiaceae</taxon>
        <taxon>Cryoendolithus</taxon>
    </lineage>
</organism>
<reference evidence="3" key="1">
    <citation type="submission" date="2017-03" db="EMBL/GenBank/DDBJ databases">
        <title>Genomes of endolithic fungi from Antarctica.</title>
        <authorList>
            <person name="Coleine C."/>
            <person name="Masonjones S."/>
            <person name="Stajich J.E."/>
        </authorList>
    </citation>
    <scope>NUCLEOTIDE SEQUENCE [LARGE SCALE GENOMIC DNA]</scope>
    <source>
        <strain evidence="3">CCFEE 5527</strain>
    </source>
</reference>
<feature type="compositionally biased region" description="Gly residues" evidence="1">
    <location>
        <begin position="216"/>
        <end position="233"/>
    </location>
</feature>